<evidence type="ECO:0000256" key="3">
    <source>
        <dbReference type="ARBA" id="ARBA00022448"/>
    </source>
</evidence>
<evidence type="ECO:0000256" key="5">
    <source>
        <dbReference type="ARBA" id="ARBA00022692"/>
    </source>
</evidence>
<dbReference type="PANTHER" id="PTHR23502">
    <property type="entry name" value="MAJOR FACILITATOR SUPERFAMILY"/>
    <property type="match status" value="1"/>
</dbReference>
<keyword evidence="11" id="KW-1185">Reference proteome</keyword>
<dbReference type="InterPro" id="IPR036259">
    <property type="entry name" value="MFS_trans_sf"/>
</dbReference>
<keyword evidence="7 8" id="KW-0472">Membrane</keyword>
<feature type="transmembrane region" description="Helical" evidence="8">
    <location>
        <begin position="12"/>
        <end position="36"/>
    </location>
</feature>
<organism evidence="10 11">
    <name type="scientific">Consotaella salsifontis</name>
    <dbReference type="NCBI Taxonomy" id="1365950"/>
    <lineage>
        <taxon>Bacteria</taxon>
        <taxon>Pseudomonadati</taxon>
        <taxon>Pseudomonadota</taxon>
        <taxon>Alphaproteobacteria</taxon>
        <taxon>Hyphomicrobiales</taxon>
        <taxon>Aurantimonadaceae</taxon>
        <taxon>Consotaella</taxon>
    </lineage>
</organism>
<dbReference type="GO" id="GO:1990961">
    <property type="term" value="P:xenobiotic detoxification by transmembrane export across the plasma membrane"/>
    <property type="evidence" value="ECO:0007669"/>
    <property type="project" value="InterPro"/>
</dbReference>
<dbReference type="AlphaFoldDB" id="A0A1T4LDF9"/>
<dbReference type="CDD" id="cd17320">
    <property type="entry name" value="MFS_MdfA_MDR_like"/>
    <property type="match status" value="1"/>
</dbReference>
<dbReference type="RefSeq" id="WP_078706480.1">
    <property type="nucleotide sequence ID" value="NZ_FUXL01000001.1"/>
</dbReference>
<feature type="transmembrane region" description="Helical" evidence="8">
    <location>
        <begin position="379"/>
        <end position="399"/>
    </location>
</feature>
<evidence type="ECO:0000256" key="6">
    <source>
        <dbReference type="ARBA" id="ARBA00022989"/>
    </source>
</evidence>
<feature type="transmembrane region" description="Helical" evidence="8">
    <location>
        <begin position="213"/>
        <end position="237"/>
    </location>
</feature>
<dbReference type="Pfam" id="PF07690">
    <property type="entry name" value="MFS_1"/>
    <property type="match status" value="1"/>
</dbReference>
<dbReference type="InterPro" id="IPR020846">
    <property type="entry name" value="MFS_dom"/>
</dbReference>
<evidence type="ECO:0000256" key="4">
    <source>
        <dbReference type="ARBA" id="ARBA00022475"/>
    </source>
</evidence>
<dbReference type="Gene3D" id="1.20.1720.10">
    <property type="entry name" value="Multidrug resistance protein D"/>
    <property type="match status" value="1"/>
</dbReference>
<keyword evidence="6 8" id="KW-1133">Transmembrane helix</keyword>
<comment type="subcellular location">
    <subcellularLocation>
        <location evidence="8">Cell inner membrane</location>
        <topology evidence="8">Multi-pass membrane protein</topology>
    </subcellularLocation>
    <subcellularLocation>
        <location evidence="1">Cell membrane</location>
        <topology evidence="1">Multi-pass membrane protein</topology>
    </subcellularLocation>
</comment>
<comment type="caution">
    <text evidence="8">Lacks conserved residue(s) required for the propagation of feature annotation.</text>
</comment>
<dbReference type="GO" id="GO:0005886">
    <property type="term" value="C:plasma membrane"/>
    <property type="evidence" value="ECO:0007669"/>
    <property type="project" value="UniProtKB-SubCell"/>
</dbReference>
<dbReference type="PANTHER" id="PTHR23502:SF132">
    <property type="entry name" value="POLYAMINE TRANSPORTER 2-RELATED"/>
    <property type="match status" value="1"/>
</dbReference>
<feature type="transmembrane region" description="Helical" evidence="8">
    <location>
        <begin position="145"/>
        <end position="167"/>
    </location>
</feature>
<dbReference type="NCBIfam" id="TIGR00710">
    <property type="entry name" value="efflux_Bcr_CflA"/>
    <property type="match status" value="1"/>
</dbReference>
<dbReference type="EMBL" id="FUXL01000001">
    <property type="protein sequence ID" value="SJZ52700.1"/>
    <property type="molecule type" value="Genomic_DNA"/>
</dbReference>
<feature type="domain" description="Major facilitator superfamily (MFS) profile" evidence="9">
    <location>
        <begin position="14"/>
        <end position="401"/>
    </location>
</feature>
<keyword evidence="5 8" id="KW-0812">Transmembrane</keyword>
<name>A0A1T4LDF9_9HYPH</name>
<dbReference type="PROSITE" id="PS50850">
    <property type="entry name" value="MFS"/>
    <property type="match status" value="1"/>
</dbReference>
<dbReference type="GO" id="GO:0042910">
    <property type="term" value="F:xenobiotic transmembrane transporter activity"/>
    <property type="evidence" value="ECO:0007669"/>
    <property type="project" value="InterPro"/>
</dbReference>
<keyword evidence="4" id="KW-1003">Cell membrane</keyword>
<dbReference type="Proteomes" id="UP000190135">
    <property type="component" value="Unassembled WGS sequence"/>
</dbReference>
<dbReference type="InterPro" id="IPR011701">
    <property type="entry name" value="MFS"/>
</dbReference>
<evidence type="ECO:0000256" key="2">
    <source>
        <dbReference type="ARBA" id="ARBA00006236"/>
    </source>
</evidence>
<gene>
    <name evidence="10" type="ORF">SAMN05428963_101173</name>
</gene>
<evidence type="ECO:0000313" key="10">
    <source>
        <dbReference type="EMBL" id="SJZ52700.1"/>
    </source>
</evidence>
<keyword evidence="8" id="KW-0997">Cell inner membrane</keyword>
<feature type="transmembrane region" description="Helical" evidence="8">
    <location>
        <begin position="173"/>
        <end position="192"/>
    </location>
</feature>
<protein>
    <recommendedName>
        <fullName evidence="8">Bcr/CflA family efflux transporter</fullName>
    </recommendedName>
</protein>
<evidence type="ECO:0000256" key="8">
    <source>
        <dbReference type="RuleBase" id="RU365088"/>
    </source>
</evidence>
<reference evidence="10 11" key="1">
    <citation type="submission" date="2017-02" db="EMBL/GenBank/DDBJ databases">
        <authorList>
            <person name="Peterson S.W."/>
        </authorList>
    </citation>
    <scope>NUCLEOTIDE SEQUENCE [LARGE SCALE GENOMIC DNA]</scope>
    <source>
        <strain evidence="10 11">USBA 369</strain>
    </source>
</reference>
<evidence type="ECO:0000256" key="7">
    <source>
        <dbReference type="ARBA" id="ARBA00023136"/>
    </source>
</evidence>
<dbReference type="InterPro" id="IPR004812">
    <property type="entry name" value="Efflux_drug-R_Bcr/CmlA"/>
</dbReference>
<dbReference type="OrthoDB" id="9800416at2"/>
<feature type="transmembrane region" description="Helical" evidence="8">
    <location>
        <begin position="354"/>
        <end position="373"/>
    </location>
</feature>
<accession>A0A1T4LDF9</accession>
<dbReference type="SUPFAM" id="SSF103473">
    <property type="entry name" value="MFS general substrate transporter"/>
    <property type="match status" value="1"/>
</dbReference>
<keyword evidence="3 8" id="KW-0813">Transport</keyword>
<evidence type="ECO:0000259" key="9">
    <source>
        <dbReference type="PROSITE" id="PS50850"/>
    </source>
</evidence>
<feature type="transmembrane region" description="Helical" evidence="8">
    <location>
        <begin position="314"/>
        <end position="333"/>
    </location>
</feature>
<evidence type="ECO:0000256" key="1">
    <source>
        <dbReference type="ARBA" id="ARBA00004651"/>
    </source>
</evidence>
<proteinExistence type="inferred from homology"/>
<evidence type="ECO:0000313" key="11">
    <source>
        <dbReference type="Proteomes" id="UP000190135"/>
    </source>
</evidence>
<comment type="similarity">
    <text evidence="2 8">Belongs to the major facilitator superfamily. Bcr/CmlA family.</text>
</comment>
<feature type="transmembrane region" description="Helical" evidence="8">
    <location>
        <begin position="257"/>
        <end position="275"/>
    </location>
</feature>
<feature type="transmembrane region" description="Helical" evidence="8">
    <location>
        <begin position="56"/>
        <end position="72"/>
    </location>
</feature>
<feature type="transmembrane region" description="Helical" evidence="8">
    <location>
        <begin position="287"/>
        <end position="308"/>
    </location>
</feature>
<feature type="transmembrane region" description="Helical" evidence="8">
    <location>
        <begin position="84"/>
        <end position="110"/>
    </location>
</feature>
<dbReference type="STRING" id="1365950.SAMN05428963_101173"/>
<sequence>MNDAPVRDSRGIPYWELVTLVASLMALNSAAIDIFIPALQNIGQALNVESENSRQLVISSYMLGFGVTQIFYGPLSDRFGRKPLLYAGLSIYAVAALASIFAPTFGILLLCRALQGTGTAATRVIAISVVRDCFGGRQMASVMSLVMMVFMVIPVVAPNVGQLVLLFGSWREISLVIFLFGMVVLAWVALRLPETLHPEDRRELNVRRVREAFGAVFTNRIAFGYTLAASVIFGVLFAFINQAEQIYTEVFSFGPEFTLYFSAVAVFMAASSFLNSRLVRRFGMRKLSHAALIGLIIVASAELIASLVNDGAPPFWLFFSLFVPLFCFFGFIGTNFNALAMDPLGHIAGTASSALGFLQTVLGGLLGATIGFLYNGTLIPLFGGFVTLGIVSLGLVFMAEGGRLFTPRHLPAPPPPATVNAGEAAE</sequence>